<reference evidence="3" key="1">
    <citation type="submission" date="2017-02" db="UniProtKB">
        <authorList>
            <consortium name="WormBaseParasite"/>
        </authorList>
    </citation>
    <scope>IDENTIFICATION</scope>
</reference>
<dbReference type="EMBL" id="UYRR01035931">
    <property type="protein sequence ID" value="VDK65851.1"/>
    <property type="molecule type" value="Genomic_DNA"/>
</dbReference>
<gene>
    <name evidence="1" type="ORF">ASIM_LOCUS18691</name>
</gene>
<proteinExistence type="predicted"/>
<accession>A0A0M3KE96</accession>
<keyword evidence="2" id="KW-1185">Reference proteome</keyword>
<organism evidence="3">
    <name type="scientific">Anisakis simplex</name>
    <name type="common">Herring worm</name>
    <dbReference type="NCBI Taxonomy" id="6269"/>
    <lineage>
        <taxon>Eukaryota</taxon>
        <taxon>Metazoa</taxon>
        <taxon>Ecdysozoa</taxon>
        <taxon>Nematoda</taxon>
        <taxon>Chromadorea</taxon>
        <taxon>Rhabditida</taxon>
        <taxon>Spirurina</taxon>
        <taxon>Ascaridomorpha</taxon>
        <taxon>Ascaridoidea</taxon>
        <taxon>Anisakidae</taxon>
        <taxon>Anisakis</taxon>
        <taxon>Anisakis simplex complex</taxon>
    </lineage>
</organism>
<name>A0A0M3KE96_ANISI</name>
<dbReference type="Proteomes" id="UP000267096">
    <property type="component" value="Unassembled WGS sequence"/>
</dbReference>
<dbReference type="WBParaSite" id="ASIM_0001930101-mRNA-1">
    <property type="protein sequence ID" value="ASIM_0001930101-mRNA-1"/>
    <property type="gene ID" value="ASIM_0001930101"/>
</dbReference>
<evidence type="ECO:0000313" key="1">
    <source>
        <dbReference type="EMBL" id="VDK65851.1"/>
    </source>
</evidence>
<protein>
    <submittedName>
        <fullName evidence="3">Transposase</fullName>
    </submittedName>
</protein>
<evidence type="ECO:0000313" key="3">
    <source>
        <dbReference type="WBParaSite" id="ASIM_0001930101-mRNA-1"/>
    </source>
</evidence>
<sequence>MERGRVHWGYVEDNYVEPKNIYESRIVSAILQVISTEVKQVKNACQKAGGNGYRPHI</sequence>
<evidence type="ECO:0000313" key="2">
    <source>
        <dbReference type="Proteomes" id="UP000267096"/>
    </source>
</evidence>
<dbReference type="AlphaFoldDB" id="A0A0M3KE96"/>
<reference evidence="1 2" key="2">
    <citation type="submission" date="2018-11" db="EMBL/GenBank/DDBJ databases">
        <authorList>
            <consortium name="Pathogen Informatics"/>
        </authorList>
    </citation>
    <scope>NUCLEOTIDE SEQUENCE [LARGE SCALE GENOMIC DNA]</scope>
</reference>